<organism evidence="2 3">
    <name type="scientific">Halobiforma nitratireducens JCM 10879</name>
    <dbReference type="NCBI Taxonomy" id="1227454"/>
    <lineage>
        <taxon>Archaea</taxon>
        <taxon>Methanobacteriati</taxon>
        <taxon>Methanobacteriota</taxon>
        <taxon>Stenosarchaea group</taxon>
        <taxon>Halobacteria</taxon>
        <taxon>Halobacteriales</taxon>
        <taxon>Natrialbaceae</taxon>
        <taxon>Halobiforma</taxon>
    </lineage>
</organism>
<gene>
    <name evidence="2" type="ORF">C446_01733</name>
</gene>
<dbReference type="AlphaFoldDB" id="M0MMJ4"/>
<sequence>MDTRWATVDGVRLRIPDDATAKQLRDALYKPEDAVLIGVTGDLVTVVHEEERSLSELIAGCADTYYFRRDGDLERPGVPELSGSSELSEVAATGPANTDAGEAETTFERPDVNP</sequence>
<keyword evidence="3" id="KW-1185">Reference proteome</keyword>
<evidence type="ECO:0000313" key="2">
    <source>
        <dbReference type="EMBL" id="EMA45959.1"/>
    </source>
</evidence>
<dbReference type="Proteomes" id="UP000011607">
    <property type="component" value="Unassembled WGS sequence"/>
</dbReference>
<dbReference type="EMBL" id="AOMA01000012">
    <property type="protein sequence ID" value="EMA45959.1"/>
    <property type="molecule type" value="Genomic_DNA"/>
</dbReference>
<dbReference type="RefSeq" id="WP_006671319.1">
    <property type="nucleotide sequence ID" value="NZ_AOMA01000012.1"/>
</dbReference>
<evidence type="ECO:0000256" key="1">
    <source>
        <dbReference type="SAM" id="MobiDB-lite"/>
    </source>
</evidence>
<dbReference type="OrthoDB" id="197752at2157"/>
<comment type="caution">
    <text evidence="2">The sequence shown here is derived from an EMBL/GenBank/DDBJ whole genome shotgun (WGS) entry which is preliminary data.</text>
</comment>
<name>M0MMJ4_9EURY</name>
<accession>M0MMJ4</accession>
<dbReference type="eggNOG" id="arCOG10753">
    <property type="taxonomic scope" value="Archaea"/>
</dbReference>
<proteinExistence type="predicted"/>
<evidence type="ECO:0000313" key="3">
    <source>
        <dbReference type="Proteomes" id="UP000011607"/>
    </source>
</evidence>
<feature type="region of interest" description="Disordered" evidence="1">
    <location>
        <begin position="72"/>
        <end position="114"/>
    </location>
</feature>
<protein>
    <submittedName>
        <fullName evidence="2">Uncharacterized protein</fullName>
    </submittedName>
</protein>
<reference evidence="2 3" key="1">
    <citation type="journal article" date="2014" name="PLoS Genet.">
        <title>Phylogenetically driven sequencing of extremely halophilic archaea reveals strategies for static and dynamic osmo-response.</title>
        <authorList>
            <person name="Becker E.A."/>
            <person name="Seitzer P.M."/>
            <person name="Tritt A."/>
            <person name="Larsen D."/>
            <person name="Krusor M."/>
            <person name="Yao A.I."/>
            <person name="Wu D."/>
            <person name="Madern D."/>
            <person name="Eisen J.A."/>
            <person name="Darling A.E."/>
            <person name="Facciotti M.T."/>
        </authorList>
    </citation>
    <scope>NUCLEOTIDE SEQUENCE [LARGE SCALE GENOMIC DNA]</scope>
    <source>
        <strain evidence="2 3">JCM 10879</strain>
    </source>
</reference>